<dbReference type="PANTHER" id="PTHR48006:SF72">
    <property type="entry name" value="LRR RECEPTOR-LIKE SERINE_THREONINE-PROTEIN KINASE RFK1-RELATED"/>
    <property type="match status" value="1"/>
</dbReference>
<comment type="subcellular location">
    <subcellularLocation>
        <location evidence="1">Membrane</location>
        <topology evidence="1">Single-pass type I membrane protein</topology>
    </subcellularLocation>
</comment>
<keyword evidence="9" id="KW-0677">Repeat</keyword>
<keyword evidence="8" id="KW-0732">Signal</keyword>
<keyword evidence="22" id="KW-1185">Reference proteome</keyword>
<dbReference type="Proteomes" id="UP000283530">
    <property type="component" value="Unassembled WGS sequence"/>
</dbReference>
<dbReference type="GO" id="GO:0016020">
    <property type="term" value="C:membrane"/>
    <property type="evidence" value="ECO:0007669"/>
    <property type="project" value="UniProtKB-SubCell"/>
</dbReference>
<name>A0A3S3N5E7_9MAGN</name>
<dbReference type="OrthoDB" id="1897577at2759"/>
<protein>
    <recommendedName>
        <fullName evidence="2">non-specific serine/threonine protein kinase</fullName>
        <ecNumber evidence="2">2.7.11.1</ecNumber>
    </recommendedName>
</protein>
<evidence type="ECO:0000256" key="7">
    <source>
        <dbReference type="ARBA" id="ARBA00022692"/>
    </source>
</evidence>
<dbReference type="FunFam" id="2.60.120.430:FF:000004">
    <property type="entry name" value="Putative leucine-rich repeat receptor-like serine/threonine-protein kinase"/>
    <property type="match status" value="1"/>
</dbReference>
<dbReference type="EC" id="2.7.11.1" evidence="2"/>
<evidence type="ECO:0000256" key="9">
    <source>
        <dbReference type="ARBA" id="ARBA00022737"/>
    </source>
</evidence>
<sequence>MPNSKLYTTARLSPLSLTYYGRCLLNGNYTVNLHFAEIMFSNNNSYSSLGKRIFDIYIQGKLVRKDFNIEAEAGGTNKAVVRNFAANVTTNTLEIRFYWAGKGTQSLPDRGIYGPLISAISVESESFGGKVASVKKAQCTKVRANWQYNPFMNCQQIIQNFLLIDLKRLDLQTGSFTLRQLKAATNNFDSANKIGEGGFGPVYKGLLYDGTIIAVKQLSSKSKQGNREFVNEIGMISALQHPNLVKLYGCCIEGNQLLLVYEYMENNSLARALGYMAPEYATRGYLTDKADVYSFGIVALEIVSGKSNTSYKPKSEGIYLLDWAYVLQERGSLIELVDPKLGSEFNKEEAIGMITIALLCTNSSSTLRPTMSAVVSMLEGRTDAQSHISVPNLSSDDLDIKAFRSHHQQIHSEEQNQSQSQSISIDEPQTVSSASASDLYPIIMDSDYWNNRE</sequence>
<dbReference type="InterPro" id="IPR000719">
    <property type="entry name" value="Prot_kinase_dom"/>
</dbReference>
<keyword evidence="10" id="KW-0547">Nucleotide-binding</keyword>
<evidence type="ECO:0000256" key="2">
    <source>
        <dbReference type="ARBA" id="ARBA00012513"/>
    </source>
</evidence>
<organism evidence="21 22">
    <name type="scientific">Cinnamomum micranthum f. kanehirae</name>
    <dbReference type="NCBI Taxonomy" id="337451"/>
    <lineage>
        <taxon>Eukaryota</taxon>
        <taxon>Viridiplantae</taxon>
        <taxon>Streptophyta</taxon>
        <taxon>Embryophyta</taxon>
        <taxon>Tracheophyta</taxon>
        <taxon>Spermatophyta</taxon>
        <taxon>Magnoliopsida</taxon>
        <taxon>Magnoliidae</taxon>
        <taxon>Laurales</taxon>
        <taxon>Lauraceae</taxon>
        <taxon>Cinnamomum</taxon>
    </lineage>
</organism>
<evidence type="ECO:0000256" key="3">
    <source>
        <dbReference type="ARBA" id="ARBA00022527"/>
    </source>
</evidence>
<dbReference type="EMBL" id="QPKB01000012">
    <property type="protein sequence ID" value="RWR96272.1"/>
    <property type="molecule type" value="Genomic_DNA"/>
</dbReference>
<keyword evidence="6" id="KW-0808">Transferase</keyword>
<dbReference type="PANTHER" id="PTHR48006">
    <property type="entry name" value="LEUCINE-RICH REPEAT-CONTAINING PROTEIN DDB_G0281931-RELATED"/>
    <property type="match status" value="1"/>
</dbReference>
<evidence type="ECO:0000256" key="18">
    <source>
        <dbReference type="ARBA" id="ARBA00048679"/>
    </source>
</evidence>
<keyword evidence="3" id="KW-0723">Serine/threonine-protein kinase</keyword>
<keyword evidence="13" id="KW-1133">Transmembrane helix</keyword>
<evidence type="ECO:0000256" key="8">
    <source>
        <dbReference type="ARBA" id="ARBA00022729"/>
    </source>
</evidence>
<evidence type="ECO:0000256" key="5">
    <source>
        <dbReference type="ARBA" id="ARBA00022614"/>
    </source>
</evidence>
<proteinExistence type="predicted"/>
<dbReference type="InterPro" id="IPR021720">
    <property type="entry name" value="Malectin_dom"/>
</dbReference>
<dbReference type="InterPro" id="IPR001245">
    <property type="entry name" value="Ser-Thr/Tyr_kinase_cat_dom"/>
</dbReference>
<dbReference type="AlphaFoldDB" id="A0A3S3N5E7"/>
<dbReference type="Gene3D" id="1.10.510.10">
    <property type="entry name" value="Transferase(Phosphotransferase) domain 1"/>
    <property type="match status" value="1"/>
</dbReference>
<keyword evidence="16" id="KW-0325">Glycoprotein</keyword>
<feature type="region of interest" description="Disordered" evidence="19">
    <location>
        <begin position="406"/>
        <end position="432"/>
    </location>
</feature>
<keyword evidence="5" id="KW-0433">Leucine-rich repeat</keyword>
<dbReference type="STRING" id="337451.A0A3S3N5E7"/>
<dbReference type="FunFam" id="3.30.200.20:FF:000217">
    <property type="entry name" value="probable LRR receptor-like serine/threonine-protein kinase At1g53430"/>
    <property type="match status" value="1"/>
</dbReference>
<keyword evidence="12" id="KW-0067">ATP-binding</keyword>
<dbReference type="GO" id="GO:0005524">
    <property type="term" value="F:ATP binding"/>
    <property type="evidence" value="ECO:0007669"/>
    <property type="project" value="UniProtKB-KW"/>
</dbReference>
<reference evidence="21 22" key="1">
    <citation type="journal article" date="2019" name="Nat. Plants">
        <title>Stout camphor tree genome fills gaps in understanding of flowering plant genome evolution.</title>
        <authorList>
            <person name="Chaw S.M."/>
            <person name="Liu Y.C."/>
            <person name="Wu Y.W."/>
            <person name="Wang H.Y."/>
            <person name="Lin C.I."/>
            <person name="Wu C.S."/>
            <person name="Ke H.M."/>
            <person name="Chang L.Y."/>
            <person name="Hsu C.Y."/>
            <person name="Yang H.T."/>
            <person name="Sudianto E."/>
            <person name="Hsu M.H."/>
            <person name="Wu K.P."/>
            <person name="Wang L.N."/>
            <person name="Leebens-Mack J.H."/>
            <person name="Tsai I.J."/>
        </authorList>
    </citation>
    <scope>NUCLEOTIDE SEQUENCE [LARGE SCALE GENOMIC DNA]</scope>
    <source>
        <strain evidence="22">cv. Chaw 1501</strain>
        <tissue evidence="21">Young leaves</tissue>
    </source>
</reference>
<evidence type="ECO:0000259" key="20">
    <source>
        <dbReference type="PROSITE" id="PS50011"/>
    </source>
</evidence>
<keyword evidence="14" id="KW-0472">Membrane</keyword>
<keyword evidence="4" id="KW-0597">Phosphoprotein</keyword>
<evidence type="ECO:0000313" key="22">
    <source>
        <dbReference type="Proteomes" id="UP000283530"/>
    </source>
</evidence>
<evidence type="ECO:0000256" key="1">
    <source>
        <dbReference type="ARBA" id="ARBA00004479"/>
    </source>
</evidence>
<dbReference type="Pfam" id="PF07714">
    <property type="entry name" value="PK_Tyr_Ser-Thr"/>
    <property type="match status" value="2"/>
</dbReference>
<dbReference type="SUPFAM" id="SSF56112">
    <property type="entry name" value="Protein kinase-like (PK-like)"/>
    <property type="match status" value="1"/>
</dbReference>
<keyword evidence="11 21" id="KW-0418">Kinase</keyword>
<evidence type="ECO:0000256" key="12">
    <source>
        <dbReference type="ARBA" id="ARBA00022840"/>
    </source>
</evidence>
<dbReference type="PROSITE" id="PS50011">
    <property type="entry name" value="PROTEIN_KINASE_DOM"/>
    <property type="match status" value="1"/>
</dbReference>
<dbReference type="Gene3D" id="3.30.200.20">
    <property type="entry name" value="Phosphorylase Kinase, domain 1"/>
    <property type="match status" value="1"/>
</dbReference>
<evidence type="ECO:0000256" key="4">
    <source>
        <dbReference type="ARBA" id="ARBA00022553"/>
    </source>
</evidence>
<dbReference type="InterPro" id="IPR051824">
    <property type="entry name" value="LRR_Rcpt-Like_S/T_Kinase"/>
</dbReference>
<evidence type="ECO:0000256" key="16">
    <source>
        <dbReference type="ARBA" id="ARBA00023180"/>
    </source>
</evidence>
<accession>A0A3S3N5E7</accession>
<evidence type="ECO:0000313" key="21">
    <source>
        <dbReference type="EMBL" id="RWR96272.1"/>
    </source>
</evidence>
<dbReference type="Pfam" id="PF11721">
    <property type="entry name" value="Malectin"/>
    <property type="match status" value="1"/>
</dbReference>
<evidence type="ECO:0000256" key="6">
    <source>
        <dbReference type="ARBA" id="ARBA00022679"/>
    </source>
</evidence>
<comment type="caution">
    <text evidence="21">The sequence shown here is derived from an EMBL/GenBank/DDBJ whole genome shotgun (WGS) entry which is preliminary data.</text>
</comment>
<feature type="compositionally biased region" description="Low complexity" evidence="19">
    <location>
        <begin position="415"/>
        <end position="427"/>
    </location>
</feature>
<evidence type="ECO:0000256" key="10">
    <source>
        <dbReference type="ARBA" id="ARBA00022741"/>
    </source>
</evidence>
<evidence type="ECO:0000256" key="11">
    <source>
        <dbReference type="ARBA" id="ARBA00022777"/>
    </source>
</evidence>
<evidence type="ECO:0000256" key="15">
    <source>
        <dbReference type="ARBA" id="ARBA00023170"/>
    </source>
</evidence>
<gene>
    <name evidence="21" type="ORF">CKAN_02565000</name>
</gene>
<comment type="catalytic activity">
    <reaction evidence="18">
        <text>L-seryl-[protein] + ATP = O-phospho-L-seryl-[protein] + ADP + H(+)</text>
        <dbReference type="Rhea" id="RHEA:17989"/>
        <dbReference type="Rhea" id="RHEA-COMP:9863"/>
        <dbReference type="Rhea" id="RHEA-COMP:11604"/>
        <dbReference type="ChEBI" id="CHEBI:15378"/>
        <dbReference type="ChEBI" id="CHEBI:29999"/>
        <dbReference type="ChEBI" id="CHEBI:30616"/>
        <dbReference type="ChEBI" id="CHEBI:83421"/>
        <dbReference type="ChEBI" id="CHEBI:456216"/>
        <dbReference type="EC" id="2.7.11.1"/>
    </reaction>
</comment>
<evidence type="ECO:0000256" key="13">
    <source>
        <dbReference type="ARBA" id="ARBA00022989"/>
    </source>
</evidence>
<comment type="catalytic activity">
    <reaction evidence="17">
        <text>L-threonyl-[protein] + ATP = O-phospho-L-threonyl-[protein] + ADP + H(+)</text>
        <dbReference type="Rhea" id="RHEA:46608"/>
        <dbReference type="Rhea" id="RHEA-COMP:11060"/>
        <dbReference type="Rhea" id="RHEA-COMP:11605"/>
        <dbReference type="ChEBI" id="CHEBI:15378"/>
        <dbReference type="ChEBI" id="CHEBI:30013"/>
        <dbReference type="ChEBI" id="CHEBI:30616"/>
        <dbReference type="ChEBI" id="CHEBI:61977"/>
        <dbReference type="ChEBI" id="CHEBI:456216"/>
        <dbReference type="EC" id="2.7.11.1"/>
    </reaction>
</comment>
<dbReference type="Gene3D" id="2.60.120.430">
    <property type="entry name" value="Galactose-binding lectin"/>
    <property type="match status" value="1"/>
</dbReference>
<keyword evidence="15" id="KW-0675">Receptor</keyword>
<feature type="domain" description="Protein kinase" evidence="20">
    <location>
        <begin position="188"/>
        <end position="453"/>
    </location>
</feature>
<evidence type="ECO:0000256" key="14">
    <source>
        <dbReference type="ARBA" id="ARBA00023136"/>
    </source>
</evidence>
<keyword evidence="7" id="KW-0812">Transmembrane</keyword>
<dbReference type="InterPro" id="IPR011009">
    <property type="entry name" value="Kinase-like_dom_sf"/>
</dbReference>
<evidence type="ECO:0000256" key="19">
    <source>
        <dbReference type="SAM" id="MobiDB-lite"/>
    </source>
</evidence>
<dbReference type="GO" id="GO:0004674">
    <property type="term" value="F:protein serine/threonine kinase activity"/>
    <property type="evidence" value="ECO:0007669"/>
    <property type="project" value="UniProtKB-KW"/>
</dbReference>
<evidence type="ECO:0000256" key="17">
    <source>
        <dbReference type="ARBA" id="ARBA00047899"/>
    </source>
</evidence>